<evidence type="ECO:0000313" key="2">
    <source>
        <dbReference type="EMBL" id="GEL24781.1"/>
    </source>
</evidence>
<dbReference type="EMBL" id="BJVJ01000040">
    <property type="protein sequence ID" value="GEL24781.1"/>
    <property type="molecule type" value="Genomic_DNA"/>
</dbReference>
<organism evidence="2 3">
    <name type="scientific">Pseudonocardia sulfidoxydans NBRC 16205</name>
    <dbReference type="NCBI Taxonomy" id="1223511"/>
    <lineage>
        <taxon>Bacteria</taxon>
        <taxon>Bacillati</taxon>
        <taxon>Actinomycetota</taxon>
        <taxon>Actinomycetes</taxon>
        <taxon>Pseudonocardiales</taxon>
        <taxon>Pseudonocardiaceae</taxon>
        <taxon>Pseudonocardia</taxon>
    </lineage>
</organism>
<feature type="domain" description="HNH nuclease" evidence="1">
    <location>
        <begin position="214"/>
        <end position="263"/>
    </location>
</feature>
<dbReference type="InterPro" id="IPR003615">
    <property type="entry name" value="HNH_nuc"/>
</dbReference>
<proteinExistence type="predicted"/>
<accession>A0A511DIZ1</accession>
<dbReference type="Proteomes" id="UP000321685">
    <property type="component" value="Unassembled WGS sequence"/>
</dbReference>
<sequence>MGAAWSFLTLEESARQYVGNEGYADRLDSHYVFDSTVANHGRVARGDLAVLRDGKLVLGVGWIDAVDVSATQKTRRRCPECGRTGFKQRRNLRPVFKCSPCGAEFDEPVAELIDVQQFRANYARTFTPVDGVVTVADIDPAYLGRAVQHAIRELDMDRLRPLLAETTIRGSAFWAPDGRVRPCMPGGFAERVGRYRIGQQSFREQLLRKFGAVCAFTGPQHPAALDAAHLYRYSETPEHDTSAGLLLRRDLHSLFDRWLIAVDPGQWCIRVSPALLAFTDVAGLDGLPLQVRADLRPHPNHLTAHFALARTGW</sequence>
<dbReference type="RefSeq" id="WP_147110031.1">
    <property type="nucleotide sequence ID" value="NZ_BJVJ01000040.1"/>
</dbReference>
<gene>
    <name evidence="2" type="ORF">PSU4_37350</name>
</gene>
<dbReference type="Pfam" id="PF13391">
    <property type="entry name" value="HNH_2"/>
    <property type="match status" value="1"/>
</dbReference>
<evidence type="ECO:0000259" key="1">
    <source>
        <dbReference type="Pfam" id="PF13391"/>
    </source>
</evidence>
<reference evidence="2 3" key="1">
    <citation type="submission" date="2019-07" db="EMBL/GenBank/DDBJ databases">
        <title>Whole genome shotgun sequence of Pseudonocardia sulfidoxydans NBRC 16205.</title>
        <authorList>
            <person name="Hosoyama A."/>
            <person name="Uohara A."/>
            <person name="Ohji S."/>
            <person name="Ichikawa N."/>
        </authorList>
    </citation>
    <scope>NUCLEOTIDE SEQUENCE [LARGE SCALE GENOMIC DNA]</scope>
    <source>
        <strain evidence="2 3">NBRC 16205</strain>
    </source>
</reference>
<comment type="caution">
    <text evidence="2">The sequence shown here is derived from an EMBL/GenBank/DDBJ whole genome shotgun (WGS) entry which is preliminary data.</text>
</comment>
<keyword evidence="3" id="KW-1185">Reference proteome</keyword>
<evidence type="ECO:0000313" key="3">
    <source>
        <dbReference type="Proteomes" id="UP000321685"/>
    </source>
</evidence>
<dbReference type="AlphaFoldDB" id="A0A511DIZ1"/>
<dbReference type="OrthoDB" id="3578889at2"/>
<name>A0A511DIZ1_9PSEU</name>
<protein>
    <recommendedName>
        <fullName evidence="1">HNH nuclease domain-containing protein</fullName>
    </recommendedName>
</protein>